<dbReference type="PANTHER" id="PTHR32227">
    <property type="entry name" value="GLUCAN ENDO-1,3-BETA-GLUCOSIDASE BG1-RELATED-RELATED"/>
    <property type="match status" value="1"/>
</dbReference>
<evidence type="ECO:0000313" key="8">
    <source>
        <dbReference type="Proteomes" id="UP000828251"/>
    </source>
</evidence>
<sequence length="169" mass="18618">MNNGFEIQACVCTLSADSTVRGSKVGVAYGRNANNLPPPDQVAQLVQKHNIQYLWIYDSDPKVLKAFSNTSIELWWEFSQSYVDSWLRNSILPYYPATNITHITVGVEVTDSRDNAANLVVPAMRNLVSALKSANLQGTIKVSTHSPLGFYPNPSHLPKGHLAVAMNMS</sequence>
<dbReference type="InterPro" id="IPR017853">
    <property type="entry name" value="GH"/>
</dbReference>
<dbReference type="SUPFAM" id="SSF51445">
    <property type="entry name" value="(Trans)glycosidases"/>
    <property type="match status" value="1"/>
</dbReference>
<dbReference type="OrthoDB" id="941679at2759"/>
<accession>A0A9D3ZWF6</accession>
<organism evidence="7 8">
    <name type="scientific">Gossypium stocksii</name>
    <dbReference type="NCBI Taxonomy" id="47602"/>
    <lineage>
        <taxon>Eukaryota</taxon>
        <taxon>Viridiplantae</taxon>
        <taxon>Streptophyta</taxon>
        <taxon>Embryophyta</taxon>
        <taxon>Tracheophyta</taxon>
        <taxon>Spermatophyta</taxon>
        <taxon>Magnoliopsida</taxon>
        <taxon>eudicotyledons</taxon>
        <taxon>Gunneridae</taxon>
        <taxon>Pentapetalae</taxon>
        <taxon>rosids</taxon>
        <taxon>malvids</taxon>
        <taxon>Malvales</taxon>
        <taxon>Malvaceae</taxon>
        <taxon>Malvoideae</taxon>
        <taxon>Gossypium</taxon>
    </lineage>
</organism>
<dbReference type="Gene3D" id="3.20.20.80">
    <property type="entry name" value="Glycosidases"/>
    <property type="match status" value="1"/>
</dbReference>
<proteinExistence type="inferred from homology"/>
<keyword evidence="5" id="KW-0326">Glycosidase</keyword>
<keyword evidence="8" id="KW-1185">Reference proteome</keyword>
<dbReference type="AlphaFoldDB" id="A0A9D3ZWF6"/>
<evidence type="ECO:0000256" key="3">
    <source>
        <dbReference type="ARBA" id="ARBA00012780"/>
    </source>
</evidence>
<gene>
    <name evidence="7" type="ORF">J1N35_032632</name>
</gene>
<reference evidence="7 8" key="1">
    <citation type="journal article" date="2021" name="Plant Biotechnol. J.">
        <title>Multi-omics assisted identification of the key and species-specific regulatory components of drought-tolerant mechanisms in Gossypium stocksii.</title>
        <authorList>
            <person name="Yu D."/>
            <person name="Ke L."/>
            <person name="Zhang D."/>
            <person name="Wu Y."/>
            <person name="Sun Y."/>
            <person name="Mei J."/>
            <person name="Sun J."/>
            <person name="Sun Y."/>
        </authorList>
    </citation>
    <scope>NUCLEOTIDE SEQUENCE [LARGE SCALE GENOMIC DNA]</scope>
    <source>
        <strain evidence="8">cv. E1</strain>
        <tissue evidence="7">Leaf</tissue>
    </source>
</reference>
<evidence type="ECO:0000256" key="2">
    <source>
        <dbReference type="ARBA" id="ARBA00008773"/>
    </source>
</evidence>
<dbReference type="Pfam" id="PF00332">
    <property type="entry name" value="Glyco_hydro_17"/>
    <property type="match status" value="1"/>
</dbReference>
<protein>
    <recommendedName>
        <fullName evidence="3">glucan endo-1,3-beta-D-glucosidase</fullName>
        <ecNumber evidence="3">3.2.1.39</ecNumber>
    </recommendedName>
</protein>
<name>A0A9D3ZWF6_9ROSI</name>
<dbReference type="GO" id="GO:0005975">
    <property type="term" value="P:carbohydrate metabolic process"/>
    <property type="evidence" value="ECO:0007669"/>
    <property type="project" value="InterPro"/>
</dbReference>
<evidence type="ECO:0000256" key="1">
    <source>
        <dbReference type="ARBA" id="ARBA00000382"/>
    </source>
</evidence>
<dbReference type="Proteomes" id="UP000828251">
    <property type="component" value="Unassembled WGS sequence"/>
</dbReference>
<dbReference type="GO" id="GO:0042973">
    <property type="term" value="F:glucan endo-1,3-beta-D-glucosidase activity"/>
    <property type="evidence" value="ECO:0007669"/>
    <property type="project" value="UniProtKB-EC"/>
</dbReference>
<evidence type="ECO:0000256" key="4">
    <source>
        <dbReference type="ARBA" id="ARBA00022801"/>
    </source>
</evidence>
<comment type="similarity">
    <text evidence="2 6">Belongs to the glycosyl hydrolase 17 family.</text>
</comment>
<evidence type="ECO:0000256" key="5">
    <source>
        <dbReference type="ARBA" id="ARBA00023295"/>
    </source>
</evidence>
<dbReference type="InterPro" id="IPR044965">
    <property type="entry name" value="Glyco_hydro_17_plant"/>
</dbReference>
<evidence type="ECO:0000256" key="6">
    <source>
        <dbReference type="RuleBase" id="RU004335"/>
    </source>
</evidence>
<keyword evidence="4" id="KW-0378">Hydrolase</keyword>
<comment type="catalytic activity">
    <reaction evidence="1">
        <text>Hydrolysis of (1-&gt;3)-beta-D-glucosidic linkages in (1-&gt;3)-beta-D-glucans.</text>
        <dbReference type="EC" id="3.2.1.39"/>
    </reaction>
</comment>
<dbReference type="InterPro" id="IPR000490">
    <property type="entry name" value="Glyco_hydro_17"/>
</dbReference>
<evidence type="ECO:0000313" key="7">
    <source>
        <dbReference type="EMBL" id="KAH1067645.1"/>
    </source>
</evidence>
<dbReference type="EC" id="3.2.1.39" evidence="3"/>
<comment type="caution">
    <text evidence="7">The sequence shown here is derived from an EMBL/GenBank/DDBJ whole genome shotgun (WGS) entry which is preliminary data.</text>
</comment>
<dbReference type="EMBL" id="JAIQCV010000009">
    <property type="protein sequence ID" value="KAH1067645.1"/>
    <property type="molecule type" value="Genomic_DNA"/>
</dbReference>